<dbReference type="EMBL" id="JAULSR010000002">
    <property type="protein sequence ID" value="KAK0628878.1"/>
    <property type="molecule type" value="Genomic_DNA"/>
</dbReference>
<gene>
    <name evidence="1" type="ORF">B0T17DRAFT_632932</name>
</gene>
<protein>
    <submittedName>
        <fullName evidence="1">Uncharacterized protein</fullName>
    </submittedName>
</protein>
<comment type="caution">
    <text evidence="1">The sequence shown here is derived from an EMBL/GenBank/DDBJ whole genome shotgun (WGS) entry which is preliminary data.</text>
</comment>
<dbReference type="Proteomes" id="UP001174934">
    <property type="component" value="Unassembled WGS sequence"/>
</dbReference>
<reference evidence="1" key="1">
    <citation type="submission" date="2023-06" db="EMBL/GenBank/DDBJ databases">
        <title>Genome-scale phylogeny and comparative genomics of the fungal order Sordariales.</title>
        <authorList>
            <consortium name="Lawrence Berkeley National Laboratory"/>
            <person name="Hensen N."/>
            <person name="Bonometti L."/>
            <person name="Westerberg I."/>
            <person name="Brannstrom I.O."/>
            <person name="Guillou S."/>
            <person name="Cros-Aarteil S."/>
            <person name="Calhoun S."/>
            <person name="Haridas S."/>
            <person name="Kuo A."/>
            <person name="Mondo S."/>
            <person name="Pangilinan J."/>
            <person name="Riley R."/>
            <person name="LaButti K."/>
            <person name="Andreopoulos B."/>
            <person name="Lipzen A."/>
            <person name="Chen C."/>
            <person name="Yanf M."/>
            <person name="Daum C."/>
            <person name="Ng V."/>
            <person name="Clum A."/>
            <person name="Steindorff A."/>
            <person name="Ohm R."/>
            <person name="Martin F."/>
            <person name="Silar P."/>
            <person name="Natvig D."/>
            <person name="Lalanne C."/>
            <person name="Gautier V."/>
            <person name="Ament-velasquez S.L."/>
            <person name="Kruys A."/>
            <person name="Hutchinson M.I."/>
            <person name="Powell A.J."/>
            <person name="Barry K."/>
            <person name="Miller A.N."/>
            <person name="Grigoriev I.V."/>
            <person name="Debuchy R."/>
            <person name="Gladieux P."/>
            <person name="Thoren M.H."/>
            <person name="Johannesson H."/>
        </authorList>
    </citation>
    <scope>NUCLEOTIDE SEQUENCE</scope>
    <source>
        <strain evidence="1">SMH3391-2</strain>
    </source>
</reference>
<evidence type="ECO:0000313" key="2">
    <source>
        <dbReference type="Proteomes" id="UP001174934"/>
    </source>
</evidence>
<keyword evidence="2" id="KW-1185">Reference proteome</keyword>
<organism evidence="1 2">
    <name type="scientific">Bombardia bombarda</name>
    <dbReference type="NCBI Taxonomy" id="252184"/>
    <lineage>
        <taxon>Eukaryota</taxon>
        <taxon>Fungi</taxon>
        <taxon>Dikarya</taxon>
        <taxon>Ascomycota</taxon>
        <taxon>Pezizomycotina</taxon>
        <taxon>Sordariomycetes</taxon>
        <taxon>Sordariomycetidae</taxon>
        <taxon>Sordariales</taxon>
        <taxon>Lasiosphaeriaceae</taxon>
        <taxon>Bombardia</taxon>
    </lineage>
</organism>
<dbReference type="AlphaFoldDB" id="A0AA39X7T3"/>
<evidence type="ECO:0000313" key="1">
    <source>
        <dbReference type="EMBL" id="KAK0628878.1"/>
    </source>
</evidence>
<accession>A0AA39X7T3</accession>
<sequence>MADTTFSAPKLRELKNELGLKDWNILFELTLEIQGLDNKVPKVSETAIAELVAKLFNIARKNFTTLQAFISRTQYLKRQIQEVIPSQTDEIIIYAEKLINEFSDKAVRESYDPKLMLNKAATTTNSTSGNYPSKTKRSIIKRFSKIIPFHEHYRNYYLSGDKECFAIHPEKKAEYEKRLKERELGQLTSLQPGAILASIIALRF</sequence>
<name>A0AA39X7T3_9PEZI</name>
<proteinExistence type="predicted"/>